<feature type="coiled-coil region" evidence="13">
    <location>
        <begin position="1449"/>
        <end position="1476"/>
    </location>
</feature>
<evidence type="ECO:0000313" key="18">
    <source>
        <dbReference type="EMBL" id="CAG9803778.1"/>
    </source>
</evidence>
<keyword evidence="9 12" id="KW-1015">Disulfide bond</keyword>
<evidence type="ECO:0000259" key="15">
    <source>
        <dbReference type="PROSITE" id="PS50027"/>
    </source>
</evidence>
<gene>
    <name evidence="18" type="ORF">CHIRRI_LOCUS6674</name>
</gene>
<feature type="disulfide bond" evidence="12">
    <location>
        <begin position="862"/>
        <end position="871"/>
    </location>
</feature>
<dbReference type="Pfam" id="PF21199">
    <property type="entry name" value="LAMININ_IV_B"/>
    <property type="match status" value="1"/>
</dbReference>
<evidence type="ECO:0000256" key="2">
    <source>
        <dbReference type="ARBA" id="ARBA00022525"/>
    </source>
</evidence>
<feature type="disulfide bond" evidence="12">
    <location>
        <begin position="514"/>
        <end position="528"/>
    </location>
</feature>
<dbReference type="SMART" id="SM00136">
    <property type="entry name" value="LamNT"/>
    <property type="match status" value="1"/>
</dbReference>
<feature type="domain" description="Laminin EGF-like" evidence="15">
    <location>
        <begin position="1146"/>
        <end position="1192"/>
    </location>
</feature>
<feature type="coiled-coil region" evidence="13">
    <location>
        <begin position="1545"/>
        <end position="1666"/>
    </location>
</feature>
<dbReference type="FunFam" id="2.10.25.10:FF:000130">
    <property type="entry name" value="Laminin subunit beta 1"/>
    <property type="match status" value="1"/>
</dbReference>
<dbReference type="InterPro" id="IPR013015">
    <property type="entry name" value="Laminin_IV_B"/>
</dbReference>
<dbReference type="Gene3D" id="1.20.1170.10">
    <property type="match status" value="1"/>
</dbReference>
<feature type="disulfide bond" evidence="12">
    <location>
        <begin position="793"/>
        <end position="805"/>
    </location>
</feature>
<dbReference type="GO" id="GO:0009887">
    <property type="term" value="P:animal organ morphogenesis"/>
    <property type="evidence" value="ECO:0007669"/>
    <property type="project" value="TreeGrafter"/>
</dbReference>
<dbReference type="SUPFAM" id="SSF57196">
    <property type="entry name" value="EGF/Laminin"/>
    <property type="match status" value="13"/>
</dbReference>
<evidence type="ECO:0000256" key="11">
    <source>
        <dbReference type="ARBA" id="ARBA00023292"/>
    </source>
</evidence>
<dbReference type="FunFam" id="2.60.120.260:FF:000010">
    <property type="entry name" value="Laminin subunit beta 1"/>
    <property type="match status" value="1"/>
</dbReference>
<feature type="disulfide bond" evidence="12">
    <location>
        <begin position="1148"/>
        <end position="1165"/>
    </location>
</feature>
<dbReference type="GO" id="GO:0043256">
    <property type="term" value="C:laminin complex"/>
    <property type="evidence" value="ECO:0007669"/>
    <property type="project" value="TreeGrafter"/>
</dbReference>
<feature type="signal peptide" evidence="14">
    <location>
        <begin position="1"/>
        <end position="26"/>
    </location>
</feature>
<feature type="disulfide bond" evidence="12">
    <location>
        <begin position="389"/>
        <end position="398"/>
    </location>
</feature>
<dbReference type="PRINTS" id="PR00011">
    <property type="entry name" value="EGFLAMININ"/>
</dbReference>
<dbReference type="Gene3D" id="2.60.120.260">
    <property type="entry name" value="Galactose-binding domain-like"/>
    <property type="match status" value="1"/>
</dbReference>
<dbReference type="FunFam" id="2.10.25.10:FF:000084">
    <property type="entry name" value="Laminin subunit alpha 3"/>
    <property type="match status" value="1"/>
</dbReference>
<feature type="disulfide bond" evidence="12">
    <location>
        <begin position="1167"/>
        <end position="1176"/>
    </location>
</feature>
<feature type="disulfide bond" evidence="12">
    <location>
        <begin position="450"/>
        <end position="459"/>
    </location>
</feature>
<feature type="disulfide bond" evidence="12">
    <location>
        <begin position="814"/>
        <end position="823"/>
    </location>
</feature>
<dbReference type="PROSITE" id="PS51116">
    <property type="entry name" value="LAMININ_IVB"/>
    <property type="match status" value="1"/>
</dbReference>
<dbReference type="PANTHER" id="PTHR10574">
    <property type="entry name" value="NETRIN/LAMININ-RELATED"/>
    <property type="match status" value="1"/>
</dbReference>
<dbReference type="SMART" id="SM00180">
    <property type="entry name" value="EGF_Lam"/>
    <property type="match status" value="13"/>
</dbReference>
<dbReference type="FunFam" id="2.10.25.10:FF:000011">
    <property type="entry name" value="Cadherin EGF LAG seven-pass G-type receptor"/>
    <property type="match status" value="1"/>
</dbReference>
<feature type="disulfide bond" evidence="12">
    <location>
        <begin position="843"/>
        <end position="860"/>
    </location>
</feature>
<feature type="domain" description="Laminin IV type B" evidence="16">
    <location>
        <begin position="569"/>
        <end position="787"/>
    </location>
</feature>
<keyword evidence="19" id="KW-1185">Reference proteome</keyword>
<dbReference type="InterPro" id="IPR050440">
    <property type="entry name" value="Laminin/Netrin_ECM"/>
</dbReference>
<feature type="disulfide bond" evidence="12">
    <location>
        <begin position="1119"/>
        <end position="1128"/>
    </location>
</feature>
<protein>
    <recommendedName>
        <fullName evidence="20">Laminin subunit beta-1</fullName>
    </recommendedName>
</protein>
<dbReference type="GO" id="GO:0030054">
    <property type="term" value="C:cell junction"/>
    <property type="evidence" value="ECO:0007669"/>
    <property type="project" value="UniProtKB-ARBA"/>
</dbReference>
<dbReference type="PANTHER" id="PTHR10574:SF375">
    <property type="entry name" value="LAMININ SUBUNIT BETA-1"/>
    <property type="match status" value="1"/>
</dbReference>
<dbReference type="FunFam" id="2.10.25.10:FF:000280">
    <property type="entry name" value="Laminin subunit beta 4"/>
    <property type="match status" value="1"/>
</dbReference>
<feature type="domain" description="Laminin EGF-like" evidence="15">
    <location>
        <begin position="359"/>
        <end position="421"/>
    </location>
</feature>
<feature type="chain" id="PRO_5040484389" description="Laminin subunit beta-1" evidence="14">
    <location>
        <begin position="27"/>
        <end position="1791"/>
    </location>
</feature>
<evidence type="ECO:0000256" key="13">
    <source>
        <dbReference type="SAM" id="Coils"/>
    </source>
</evidence>
<evidence type="ECO:0000256" key="8">
    <source>
        <dbReference type="ARBA" id="ARBA00023054"/>
    </source>
</evidence>
<dbReference type="FunFam" id="2.10.25.10:FF:000138">
    <property type="entry name" value="Laminin subunit beta 1"/>
    <property type="match status" value="1"/>
</dbReference>
<keyword evidence="10" id="KW-0325">Glycoprotein</keyword>
<dbReference type="Pfam" id="PF00055">
    <property type="entry name" value="Laminin_N"/>
    <property type="match status" value="1"/>
</dbReference>
<feature type="coiled-coil region" evidence="13">
    <location>
        <begin position="1381"/>
        <end position="1408"/>
    </location>
</feature>
<feature type="domain" description="Laminin EGF-like" evidence="15">
    <location>
        <begin position="793"/>
        <end position="840"/>
    </location>
</feature>
<dbReference type="InterPro" id="IPR002049">
    <property type="entry name" value="LE_dom"/>
</dbReference>
<feature type="domain" description="Laminin N-terminal" evidence="17">
    <location>
        <begin position="56"/>
        <end position="295"/>
    </location>
</feature>
<evidence type="ECO:0000256" key="6">
    <source>
        <dbReference type="ARBA" id="ARBA00022869"/>
    </source>
</evidence>
<keyword evidence="4 14" id="KW-0732">Signal</keyword>
<evidence type="ECO:0000256" key="12">
    <source>
        <dbReference type="PROSITE-ProRule" id="PRU00460"/>
    </source>
</evidence>
<feature type="disulfide bond" evidence="12">
    <location>
        <begin position="841"/>
        <end position="853"/>
    </location>
</feature>
<dbReference type="Pfam" id="PF23219">
    <property type="entry name" value="LAMB1"/>
    <property type="match status" value="1"/>
</dbReference>
<dbReference type="GO" id="GO:0034446">
    <property type="term" value="P:substrate adhesion-dependent cell spreading"/>
    <property type="evidence" value="ECO:0007669"/>
    <property type="project" value="TreeGrafter"/>
</dbReference>
<evidence type="ECO:0000256" key="14">
    <source>
        <dbReference type="SAM" id="SignalP"/>
    </source>
</evidence>
<reference evidence="18" key="1">
    <citation type="submission" date="2022-01" db="EMBL/GenBank/DDBJ databases">
        <authorList>
            <person name="King R."/>
        </authorList>
    </citation>
    <scope>NUCLEOTIDE SEQUENCE</scope>
</reference>
<keyword evidence="7" id="KW-0130">Cell adhesion</keyword>
<feature type="domain" description="Laminin EGF-like" evidence="15">
    <location>
        <begin position="887"/>
        <end position="936"/>
    </location>
</feature>
<feature type="domain" description="Laminin EGF-like" evidence="15">
    <location>
        <begin position="841"/>
        <end position="886"/>
    </location>
</feature>
<evidence type="ECO:0000259" key="17">
    <source>
        <dbReference type="PROSITE" id="PS51117"/>
    </source>
</evidence>
<evidence type="ECO:0000256" key="7">
    <source>
        <dbReference type="ARBA" id="ARBA00022889"/>
    </source>
</evidence>
<dbReference type="OrthoDB" id="5985440at2759"/>
<keyword evidence="5" id="KW-0677">Repeat</keyword>
<name>A0A9N9WPG7_9DIPT</name>
<evidence type="ECO:0000313" key="19">
    <source>
        <dbReference type="Proteomes" id="UP001153620"/>
    </source>
</evidence>
<dbReference type="GO" id="GO:0007411">
    <property type="term" value="P:axon guidance"/>
    <property type="evidence" value="ECO:0007669"/>
    <property type="project" value="TreeGrafter"/>
</dbReference>
<keyword evidence="6" id="KW-0084">Basement membrane</keyword>
<feature type="disulfide bond" evidence="12">
    <location>
        <begin position="906"/>
        <end position="915"/>
    </location>
</feature>
<feature type="disulfide bond" evidence="12">
    <location>
        <begin position="1070"/>
        <end position="1079"/>
    </location>
</feature>
<dbReference type="FunFam" id="2.10.25.10:FF:000065">
    <property type="entry name" value="Laminin subunit beta 1"/>
    <property type="match status" value="1"/>
</dbReference>
<feature type="disulfide bond" evidence="12">
    <location>
        <begin position="1098"/>
        <end position="1110"/>
    </location>
</feature>
<dbReference type="GO" id="GO:0009888">
    <property type="term" value="P:tissue development"/>
    <property type="evidence" value="ECO:0007669"/>
    <property type="project" value="TreeGrafter"/>
</dbReference>
<dbReference type="InterPro" id="IPR000742">
    <property type="entry name" value="EGF"/>
</dbReference>
<comment type="caution">
    <text evidence="12">Lacks conserved residue(s) required for the propagation of feature annotation.</text>
</comment>
<dbReference type="FunFam" id="2.10.25.10:FF:000135">
    <property type="entry name" value="Laminin subunit beta 4"/>
    <property type="match status" value="3"/>
</dbReference>
<feature type="domain" description="Laminin EGF-like" evidence="15">
    <location>
        <begin position="422"/>
        <end position="479"/>
    </location>
</feature>
<dbReference type="GO" id="GO:0070831">
    <property type="term" value="P:basement membrane assembly"/>
    <property type="evidence" value="ECO:0007669"/>
    <property type="project" value="TreeGrafter"/>
</dbReference>
<evidence type="ECO:0000259" key="16">
    <source>
        <dbReference type="PROSITE" id="PS51116"/>
    </source>
</evidence>
<dbReference type="FunFam" id="2.170.300.10:FF:000001">
    <property type="entry name" value="Laminin subunit beta-1"/>
    <property type="match status" value="1"/>
</dbReference>
<evidence type="ECO:0008006" key="20">
    <source>
        <dbReference type="Google" id="ProtNLM"/>
    </source>
</evidence>
<dbReference type="Pfam" id="PF24973">
    <property type="entry name" value="EGF_LMN_ATRN"/>
    <property type="match status" value="2"/>
</dbReference>
<dbReference type="InterPro" id="IPR008211">
    <property type="entry name" value="Laminin_N"/>
</dbReference>
<evidence type="ECO:0000256" key="10">
    <source>
        <dbReference type="ARBA" id="ARBA00023180"/>
    </source>
</evidence>
<evidence type="ECO:0000256" key="4">
    <source>
        <dbReference type="ARBA" id="ARBA00022729"/>
    </source>
</evidence>
<feature type="domain" description="Laminin EGF-like" evidence="15">
    <location>
        <begin position="1098"/>
        <end position="1145"/>
    </location>
</feature>
<dbReference type="FunFam" id="2.10.25.10:FF:000145">
    <property type="entry name" value="Laminin subunit beta 1"/>
    <property type="match status" value="1"/>
</dbReference>
<sequence>MASFLKAKDASLIFLLLFLINTIVSAQQNPRIRNQRPGISRTRVQQRPNVRLHPCEQSSCYPATGNLLIGRENRLTASSTCGVGQKEKFCIVSHLEEKKCFICETNPYTENRPQENHRVGQIIYKYRPGTLEPTWWQSENGKENVTIQLDLEAEFHFTHLIIVFATFRPAAMLIERSYDFGKTWHVYRYFAANCEESFPHALVESESKNITDVVCDHRYSNVEPSKNGEVIFRVLPPSMNIANPYADHVQNMLKMTNLRINFTKLHTLGDTLLDDRSEIQEKYYYGISNMVVRGSCSCYGHASRCLPLDGFETQNDMVHGRCECTHHTKGLNCEFCEDFFNDLPWKPALGKQTNACKKCNCNNHATSCHFDQAVYEHSGRISGGVCDNCEHNTQGQHCEQCIPFFYRDPNEDIQSPYACKPCDCDPLGSLDEGICDSTSEGDVEAGACHCKTNVKGRRCDYCKEGFWNMTSENPDGCESCTCNILGTVDNLGCNFYTGECTCKRLVMGKDCNQCMPETYGLSESQDGCTPCNCDAGGSLDNNCDVITGQCKCRPYMQGRDCSEPKQNHFIPTLHIITEAEGSNTVCESGSSYNCSIVIRDQNIDRPSWTGPGFLKVYEGGDLSFTIDGVPKTMNYDVVLRYAPQQRGNWEDVRVSLVRPDGIGQGSECYNIKPLEEQEMSLRLNDYETKAIALADLCLEEGRTYKFLFSFNRQSPYEPNPKAQILIDSLALIPRIEVTSIFTGSQIANTRADDYQYYRCNESYYDISLDSALGKCKELWDLTAKYFYNGATPCDCNPTGSISKQCEKNGGYCTCKSQVIGRQCDRCAPGTYGFSPNGCQHCECDSFGAKDGECDLITGQCNCRQNTYGQKCNQCQIGYWGFPNCKPCNCNGHAPACDATSGECLNCQDYTTGYNCDRCIEGYYGDPLLGSEIGCRPCRCPDTIASGHTHASQCALIPSSNDVICYCEPGYTGAKCDVCDNNYFGNPEKPGGSCNSCNCTGNIDLHQSGNCDAKSGKCMKCLYDTDGDHCEYCRDGFYGDAARQDCRTCECDVLGTKAGQHCDRFTGQCPCLPNVVGMRCDQCLDNHWKIASGEGCEACNCDEVGAYSEQCNPFDGQCQCRPGFGGRACDQCESNFWGDPNVECKACDCNTYGSSKYQCDRETGQCSCIKGIGGYKCDQCARGYLGEAPYCSPCGECFDNWDDILTNLKSETDEIIEKAKKIKTQGATGAYTKEFEDIEKKIEKIRGILSNTVVSTRDIKKINEKIDKLRQRLEDSEQKLKETDTVLDKLNEEMNLAGAEITNLEEKSDKIKALANALKENATTLQEANIEGALNLTRDAYSRVQGLSTIYGETTDLNSEADRQCKRIESLITRQSETEGVLATNEKQIEDLQKSLDELNAEIPDLNEQICDKRGNPCDSLCGGAGCNKCGGISCEKGALTKAETALNYAKDTEKIIKEKEQQADELIRSVSHAKTEAVEAYKKAKETFDKVEQTFNNTESMLDEGRGLITSLTNILSNNTASPAEIKEIAEGVLKLDLHLDPDEIKHLANDIDKTVAELENVETIIENTQHDLEMVEKLKIDAVEAQKRASDVLKRAMEVNKALEEAETAQNAARDAIKKANDDIASAKTDLEDINTDAESAKSNVDETAAAVDNLQTKLSKLQKKFIKNTHDAKEVKSQADVAKELSSVTHEKANKLKDQYNEANDKLNSKAQSTEYAREKAQQLLQRAFKITVDTNGKLKELKEMVNITSSNDAELSEMEQKILRLNGEIDAYIQRIRDHADRYRTCTS</sequence>
<dbReference type="GO" id="GO:0016477">
    <property type="term" value="P:cell migration"/>
    <property type="evidence" value="ECO:0007669"/>
    <property type="project" value="TreeGrafter"/>
</dbReference>
<feature type="coiled-coil region" evidence="13">
    <location>
        <begin position="1258"/>
        <end position="1330"/>
    </location>
</feature>
<dbReference type="SUPFAM" id="SSF58100">
    <property type="entry name" value="Bacterial hemolysins"/>
    <property type="match status" value="1"/>
</dbReference>
<dbReference type="PROSITE" id="PS50027">
    <property type="entry name" value="EGF_LAM_2"/>
    <property type="match status" value="9"/>
</dbReference>
<dbReference type="Proteomes" id="UP001153620">
    <property type="component" value="Chromosome 2"/>
</dbReference>
<keyword evidence="11 12" id="KW-0424">Laminin EGF-like domain</keyword>
<dbReference type="CDD" id="cd00055">
    <property type="entry name" value="EGF_Lam"/>
    <property type="match status" value="13"/>
</dbReference>
<dbReference type="EMBL" id="OU895878">
    <property type="protein sequence ID" value="CAG9803778.1"/>
    <property type="molecule type" value="Genomic_DNA"/>
</dbReference>
<dbReference type="PROSITE" id="PS01248">
    <property type="entry name" value="EGF_LAM_1"/>
    <property type="match status" value="4"/>
</dbReference>
<evidence type="ECO:0000256" key="3">
    <source>
        <dbReference type="ARBA" id="ARBA00022530"/>
    </source>
</evidence>
<keyword evidence="2" id="KW-0964">Secreted</keyword>
<dbReference type="Gene3D" id="2.170.300.10">
    <property type="entry name" value="Tie2 ligand-binding domain superfamily"/>
    <property type="match status" value="1"/>
</dbReference>
<feature type="disulfide bond" evidence="12">
    <location>
        <begin position="795"/>
        <end position="812"/>
    </location>
</feature>
<evidence type="ECO:0000256" key="1">
    <source>
        <dbReference type="ARBA" id="ARBA00004302"/>
    </source>
</evidence>
<dbReference type="Pfam" id="PF00053">
    <property type="entry name" value="EGF_laminin"/>
    <property type="match status" value="11"/>
</dbReference>
<dbReference type="Gene3D" id="2.10.25.10">
    <property type="entry name" value="Laminin"/>
    <property type="match status" value="11"/>
</dbReference>
<evidence type="ECO:0000256" key="9">
    <source>
        <dbReference type="ARBA" id="ARBA00023157"/>
    </source>
</evidence>
<evidence type="ECO:0000256" key="5">
    <source>
        <dbReference type="ARBA" id="ARBA00022737"/>
    </source>
</evidence>
<proteinExistence type="predicted"/>
<dbReference type="PROSITE" id="PS51117">
    <property type="entry name" value="LAMININ_NTER"/>
    <property type="match status" value="1"/>
</dbReference>
<dbReference type="InterPro" id="IPR056863">
    <property type="entry name" value="LMN_ATRN_NET-like_EGF"/>
</dbReference>
<reference evidence="18" key="2">
    <citation type="submission" date="2022-10" db="EMBL/GenBank/DDBJ databases">
        <authorList>
            <consortium name="ENA_rothamsted_submissions"/>
            <consortium name="culmorum"/>
            <person name="King R."/>
        </authorList>
    </citation>
    <scope>NUCLEOTIDE SEQUENCE</scope>
</reference>
<feature type="domain" description="Laminin EGF-like" evidence="15">
    <location>
        <begin position="1048"/>
        <end position="1097"/>
    </location>
</feature>
<accession>A0A9N9WPG7</accession>
<feature type="disulfide bond" evidence="12">
    <location>
        <begin position="502"/>
        <end position="511"/>
    </location>
</feature>
<organism evidence="18 19">
    <name type="scientific">Chironomus riparius</name>
    <dbReference type="NCBI Taxonomy" id="315576"/>
    <lineage>
        <taxon>Eukaryota</taxon>
        <taxon>Metazoa</taxon>
        <taxon>Ecdysozoa</taxon>
        <taxon>Arthropoda</taxon>
        <taxon>Hexapoda</taxon>
        <taxon>Insecta</taxon>
        <taxon>Pterygota</taxon>
        <taxon>Neoptera</taxon>
        <taxon>Endopterygota</taxon>
        <taxon>Diptera</taxon>
        <taxon>Nematocera</taxon>
        <taxon>Chironomoidea</taxon>
        <taxon>Chironomidae</taxon>
        <taxon>Chironominae</taxon>
        <taxon>Chironomus</taxon>
    </lineage>
</organism>
<feature type="disulfide bond" evidence="12">
    <location>
        <begin position="1146"/>
        <end position="1158"/>
    </location>
</feature>
<dbReference type="InterPro" id="IPR056558">
    <property type="entry name" value="LAMB1-4_helical"/>
</dbReference>
<dbReference type="SMART" id="SM00181">
    <property type="entry name" value="EGF"/>
    <property type="match status" value="8"/>
</dbReference>
<keyword evidence="8 13" id="KW-0175">Coiled coil</keyword>
<comment type="subcellular location">
    <subcellularLocation>
        <location evidence="1">Secreted</location>
        <location evidence="1">Extracellular space</location>
        <location evidence="1">Extracellular matrix</location>
        <location evidence="1">Basement membrane</location>
    </subcellularLocation>
</comment>
<dbReference type="FunFam" id="2.10.25.10:FF:000101">
    <property type="entry name" value="Laminin subunit beta 1"/>
    <property type="match status" value="1"/>
</dbReference>
<feature type="domain" description="Laminin EGF-like" evidence="15">
    <location>
        <begin position="480"/>
        <end position="530"/>
    </location>
</feature>
<feature type="disulfide bond" evidence="12">
    <location>
        <begin position="1100"/>
        <end position="1117"/>
    </location>
</feature>
<keyword evidence="3" id="KW-0272">Extracellular matrix</keyword>